<comment type="caution">
    <text evidence="1">The sequence shown here is derived from an EMBL/GenBank/DDBJ whole genome shotgun (WGS) entry which is preliminary data.</text>
</comment>
<dbReference type="EMBL" id="REGN01002701">
    <property type="protein sequence ID" value="RNA26636.1"/>
    <property type="molecule type" value="Genomic_DNA"/>
</dbReference>
<proteinExistence type="predicted"/>
<accession>A0A3M7RST4</accession>
<evidence type="ECO:0000313" key="2">
    <source>
        <dbReference type="Proteomes" id="UP000276133"/>
    </source>
</evidence>
<keyword evidence="2" id="KW-1185">Reference proteome</keyword>
<organism evidence="1 2">
    <name type="scientific">Brachionus plicatilis</name>
    <name type="common">Marine rotifer</name>
    <name type="synonym">Brachionus muelleri</name>
    <dbReference type="NCBI Taxonomy" id="10195"/>
    <lineage>
        <taxon>Eukaryota</taxon>
        <taxon>Metazoa</taxon>
        <taxon>Spiralia</taxon>
        <taxon>Gnathifera</taxon>
        <taxon>Rotifera</taxon>
        <taxon>Eurotatoria</taxon>
        <taxon>Monogononta</taxon>
        <taxon>Pseudotrocha</taxon>
        <taxon>Ploima</taxon>
        <taxon>Brachionidae</taxon>
        <taxon>Brachionus</taxon>
    </lineage>
</organism>
<gene>
    <name evidence="1" type="ORF">BpHYR1_009933</name>
</gene>
<dbReference type="AlphaFoldDB" id="A0A3M7RST4"/>
<protein>
    <submittedName>
        <fullName evidence="1">Uncharacterized protein</fullName>
    </submittedName>
</protein>
<sequence length="117" mass="14032">MNQENIKKFFLKNKNEISLIHINFEPYHLRNLKYHLCQMWCTYDKFEFPYLLSKAESNKMSLLVLYIKEIIELDNIHYSKNVLYQRNNSLSQDESIEQVKKTSGKGKVHLPFVVFVT</sequence>
<reference evidence="1 2" key="1">
    <citation type="journal article" date="2018" name="Sci. Rep.">
        <title>Genomic signatures of local adaptation to the degree of environmental predictability in rotifers.</title>
        <authorList>
            <person name="Franch-Gras L."/>
            <person name="Hahn C."/>
            <person name="Garcia-Roger E.M."/>
            <person name="Carmona M.J."/>
            <person name="Serra M."/>
            <person name="Gomez A."/>
        </authorList>
    </citation>
    <scope>NUCLEOTIDE SEQUENCE [LARGE SCALE GENOMIC DNA]</scope>
    <source>
        <strain evidence="1">HYR1</strain>
    </source>
</reference>
<dbReference type="Proteomes" id="UP000276133">
    <property type="component" value="Unassembled WGS sequence"/>
</dbReference>
<evidence type="ECO:0000313" key="1">
    <source>
        <dbReference type="EMBL" id="RNA26636.1"/>
    </source>
</evidence>
<name>A0A3M7RST4_BRAPC</name>